<dbReference type="CDD" id="cd00090">
    <property type="entry name" value="HTH_ARSR"/>
    <property type="match status" value="1"/>
</dbReference>
<dbReference type="GeneID" id="65098896"/>
<dbReference type="PROSITE" id="PS50987">
    <property type="entry name" value="HTH_ARSR_2"/>
    <property type="match status" value="1"/>
</dbReference>
<dbReference type="EMBL" id="CP075546">
    <property type="protein sequence ID" value="QVV88946.1"/>
    <property type="molecule type" value="Genomic_DNA"/>
</dbReference>
<name>A0A8E7B0R0_9EURY</name>
<dbReference type="GO" id="GO:0003700">
    <property type="term" value="F:DNA-binding transcription factor activity"/>
    <property type="evidence" value="ECO:0007669"/>
    <property type="project" value="InterPro"/>
</dbReference>
<dbReference type="InterPro" id="IPR001845">
    <property type="entry name" value="HTH_ArsR_DNA-bd_dom"/>
</dbReference>
<organism evidence="3 4">
    <name type="scientific">Methanospirillum purgamenti</name>
    <dbReference type="NCBI Taxonomy" id="2834276"/>
    <lineage>
        <taxon>Archaea</taxon>
        <taxon>Methanobacteriati</taxon>
        <taxon>Methanobacteriota</taxon>
        <taxon>Stenosarchaea group</taxon>
        <taxon>Methanomicrobia</taxon>
        <taxon>Methanomicrobiales</taxon>
        <taxon>Methanospirillaceae</taxon>
        <taxon>Methanospirillum</taxon>
    </lineage>
</organism>
<evidence type="ECO:0000256" key="1">
    <source>
        <dbReference type="SAM" id="Phobius"/>
    </source>
</evidence>
<keyword evidence="1" id="KW-0472">Membrane</keyword>
<dbReference type="KEGG" id="mrtj:KHC33_16890"/>
<dbReference type="InterPro" id="IPR011991">
    <property type="entry name" value="ArsR-like_HTH"/>
</dbReference>
<dbReference type="Pfam" id="PF24034">
    <property type="entry name" value="DUF7343"/>
    <property type="match status" value="1"/>
</dbReference>
<evidence type="ECO:0000313" key="3">
    <source>
        <dbReference type="EMBL" id="QVV88946.1"/>
    </source>
</evidence>
<feature type="domain" description="HTH arsR-type" evidence="2">
    <location>
        <begin position="118"/>
        <end position="194"/>
    </location>
</feature>
<feature type="transmembrane region" description="Helical" evidence="1">
    <location>
        <begin position="72"/>
        <end position="91"/>
    </location>
</feature>
<protein>
    <submittedName>
        <fullName evidence="3">Winged helix-turn-helix transcriptional regulator</fullName>
    </submittedName>
</protein>
<gene>
    <name evidence="3" type="ORF">KHC33_16890</name>
</gene>
<dbReference type="SUPFAM" id="SSF46785">
    <property type="entry name" value="Winged helix' DNA-binding domain"/>
    <property type="match status" value="1"/>
</dbReference>
<dbReference type="Proteomes" id="UP000680656">
    <property type="component" value="Chromosome"/>
</dbReference>
<evidence type="ECO:0000259" key="2">
    <source>
        <dbReference type="PROSITE" id="PS50987"/>
    </source>
</evidence>
<sequence>MSQNANHIGNLMAFGIPSLNGKELFAAVLFISSVFILGLKLMNPTPLVIWYTGEDYIIQTERIGDIYSTTDVIILILASLIICGSGLYLLLYEQIHTMPVPQGPPPLPIQEPTAVFSPLEERKRKWETVLPTLKEDQQQIYQTILDADGIIPQSDIVEKTGLSKSNVSRSLDMLESMGLIEKRRRGMGNLILLK</sequence>
<evidence type="ECO:0000313" key="4">
    <source>
        <dbReference type="Proteomes" id="UP000680656"/>
    </source>
</evidence>
<keyword evidence="1" id="KW-1133">Transmembrane helix</keyword>
<feature type="transmembrane region" description="Helical" evidence="1">
    <location>
        <begin position="24"/>
        <end position="42"/>
    </location>
</feature>
<proteinExistence type="predicted"/>
<dbReference type="InterPro" id="IPR036390">
    <property type="entry name" value="WH_DNA-bd_sf"/>
</dbReference>
<keyword evidence="1" id="KW-0812">Transmembrane</keyword>
<dbReference type="Gene3D" id="1.10.10.10">
    <property type="entry name" value="Winged helix-like DNA-binding domain superfamily/Winged helix DNA-binding domain"/>
    <property type="match status" value="1"/>
</dbReference>
<dbReference type="AlphaFoldDB" id="A0A8E7B0R0"/>
<accession>A0A8E7B0R0</accession>
<reference evidence="3 4" key="1">
    <citation type="submission" date="2021-05" db="EMBL/GenBank/DDBJ databases">
        <title>A novel Methanospirillum isolate from a pyrite-forming mixed culture.</title>
        <authorList>
            <person name="Bunk B."/>
            <person name="Sproer C."/>
            <person name="Spring S."/>
            <person name="Pester M."/>
        </authorList>
    </citation>
    <scope>NUCLEOTIDE SEQUENCE [LARGE SCALE GENOMIC DNA]</scope>
    <source>
        <strain evidence="3 4">J.3.6.1-F.2.7.3</strain>
    </source>
</reference>
<keyword evidence="4" id="KW-1185">Reference proteome</keyword>
<dbReference type="InterPro" id="IPR036388">
    <property type="entry name" value="WH-like_DNA-bd_sf"/>
</dbReference>
<dbReference type="RefSeq" id="WP_214419749.1">
    <property type="nucleotide sequence ID" value="NZ_CP075546.1"/>
</dbReference>
<dbReference type="InterPro" id="IPR055767">
    <property type="entry name" value="DUF7343"/>
</dbReference>